<dbReference type="InterPro" id="IPR037069">
    <property type="entry name" value="AcylCoA_DH/ox_N_sf"/>
</dbReference>
<dbReference type="FunFam" id="1.10.540.10:FF:000026">
    <property type="entry name" value="Acyl-CoA dehydrogenase medium chain"/>
    <property type="match status" value="1"/>
</dbReference>
<reference evidence="12" key="1">
    <citation type="submission" date="2016-10" db="EMBL/GenBank/DDBJ databases">
        <authorList>
            <person name="Varghese N."/>
            <person name="Submissions S."/>
        </authorList>
    </citation>
    <scope>NUCLEOTIDE SEQUENCE [LARGE SCALE GENOMIC DNA]</scope>
    <source>
        <strain evidence="12">DSM 17044</strain>
    </source>
</reference>
<dbReference type="GO" id="GO:0033539">
    <property type="term" value="P:fatty acid beta-oxidation using acyl-CoA dehydrogenase"/>
    <property type="evidence" value="ECO:0007669"/>
    <property type="project" value="TreeGrafter"/>
</dbReference>
<protein>
    <submittedName>
        <fullName evidence="11">Glutaryl-CoA dehydrogenase</fullName>
    </submittedName>
</protein>
<keyword evidence="12" id="KW-1185">Reference proteome</keyword>
<dbReference type="EMBL" id="FOAP01000001">
    <property type="protein sequence ID" value="SEK31253.1"/>
    <property type="molecule type" value="Genomic_DNA"/>
</dbReference>
<feature type="domain" description="Acyl-CoA dehydrogenase/oxidase N-terminal" evidence="10">
    <location>
        <begin position="17"/>
        <end position="127"/>
    </location>
</feature>
<dbReference type="GO" id="GO:0046949">
    <property type="term" value="P:fatty-acyl-CoA biosynthetic process"/>
    <property type="evidence" value="ECO:0007669"/>
    <property type="project" value="TreeGrafter"/>
</dbReference>
<dbReference type="PANTHER" id="PTHR42807:SF1">
    <property type="entry name" value="GLUTARYL-COA DEHYDROGENASE, MITOCHONDRIAL"/>
    <property type="match status" value="1"/>
</dbReference>
<evidence type="ECO:0000259" key="8">
    <source>
        <dbReference type="Pfam" id="PF00441"/>
    </source>
</evidence>
<dbReference type="SUPFAM" id="SSF47203">
    <property type="entry name" value="Acyl-CoA dehydrogenase C-terminal domain-like"/>
    <property type="match status" value="1"/>
</dbReference>
<evidence type="ECO:0000256" key="1">
    <source>
        <dbReference type="ARBA" id="ARBA00001974"/>
    </source>
</evidence>
<dbReference type="OrthoDB" id="9765339at2"/>
<dbReference type="InterPro" id="IPR052033">
    <property type="entry name" value="Glutaryl-CoA_DH_mitochondrial"/>
</dbReference>
<evidence type="ECO:0000256" key="5">
    <source>
        <dbReference type="ARBA" id="ARBA00022946"/>
    </source>
</evidence>
<dbReference type="FunFam" id="2.40.110.10:FF:000002">
    <property type="entry name" value="Acyl-CoA dehydrogenase fadE12"/>
    <property type="match status" value="1"/>
</dbReference>
<comment type="cofactor">
    <cofactor evidence="1 7">
        <name>FAD</name>
        <dbReference type="ChEBI" id="CHEBI:57692"/>
    </cofactor>
</comment>
<dbReference type="Gene3D" id="1.20.140.10">
    <property type="entry name" value="Butyryl-CoA Dehydrogenase, subunit A, domain 3"/>
    <property type="match status" value="1"/>
</dbReference>
<dbReference type="InterPro" id="IPR009100">
    <property type="entry name" value="AcylCoA_DH/oxidase_NM_dom_sf"/>
</dbReference>
<dbReference type="PANTHER" id="PTHR42807">
    <property type="entry name" value="GLUTARYL-COA DEHYDROGENASE, MITOCHONDRIAL"/>
    <property type="match status" value="1"/>
</dbReference>
<dbReference type="Proteomes" id="UP000182719">
    <property type="component" value="Unassembled WGS sequence"/>
</dbReference>
<evidence type="ECO:0000256" key="2">
    <source>
        <dbReference type="ARBA" id="ARBA00009347"/>
    </source>
</evidence>
<evidence type="ECO:0000256" key="3">
    <source>
        <dbReference type="ARBA" id="ARBA00022630"/>
    </source>
</evidence>
<dbReference type="InterPro" id="IPR036250">
    <property type="entry name" value="AcylCo_DH-like_C"/>
</dbReference>
<evidence type="ECO:0000259" key="9">
    <source>
        <dbReference type="Pfam" id="PF02770"/>
    </source>
</evidence>
<organism evidence="11 12">
    <name type="scientific">Stigmatella aurantiaca</name>
    <dbReference type="NCBI Taxonomy" id="41"/>
    <lineage>
        <taxon>Bacteria</taxon>
        <taxon>Pseudomonadati</taxon>
        <taxon>Myxococcota</taxon>
        <taxon>Myxococcia</taxon>
        <taxon>Myxococcales</taxon>
        <taxon>Cystobacterineae</taxon>
        <taxon>Archangiaceae</taxon>
        <taxon>Stigmatella</taxon>
    </lineage>
</organism>
<evidence type="ECO:0000313" key="11">
    <source>
        <dbReference type="EMBL" id="SEK31253.1"/>
    </source>
</evidence>
<keyword evidence="5" id="KW-0809">Transit peptide</keyword>
<keyword evidence="6 7" id="KW-0560">Oxidoreductase</keyword>
<proteinExistence type="inferred from homology"/>
<keyword evidence="3 7" id="KW-0285">Flavoprotein</keyword>
<dbReference type="RefSeq" id="WP_075004546.1">
    <property type="nucleotide sequence ID" value="NZ_FOAP01000001.1"/>
</dbReference>
<dbReference type="Pfam" id="PF00441">
    <property type="entry name" value="Acyl-CoA_dh_1"/>
    <property type="match status" value="1"/>
</dbReference>
<evidence type="ECO:0000313" key="12">
    <source>
        <dbReference type="Proteomes" id="UP000182719"/>
    </source>
</evidence>
<evidence type="ECO:0000259" key="10">
    <source>
        <dbReference type="Pfam" id="PF02771"/>
    </source>
</evidence>
<feature type="domain" description="Acyl-CoA oxidase/dehydrogenase middle" evidence="9">
    <location>
        <begin position="132"/>
        <end position="226"/>
    </location>
</feature>
<dbReference type="GO" id="GO:0000062">
    <property type="term" value="F:fatty-acyl-CoA binding"/>
    <property type="evidence" value="ECO:0007669"/>
    <property type="project" value="TreeGrafter"/>
</dbReference>
<evidence type="ECO:0000256" key="4">
    <source>
        <dbReference type="ARBA" id="ARBA00022827"/>
    </source>
</evidence>
<dbReference type="InterPro" id="IPR046373">
    <property type="entry name" value="Acyl-CoA_Oxase/DH_mid-dom_sf"/>
</dbReference>
<dbReference type="Pfam" id="PF02770">
    <property type="entry name" value="Acyl-CoA_dh_M"/>
    <property type="match status" value="1"/>
</dbReference>
<dbReference type="AlphaFoldDB" id="A0A1H7FYS7"/>
<dbReference type="InterPro" id="IPR009075">
    <property type="entry name" value="AcylCo_DH/oxidase_C"/>
</dbReference>
<dbReference type="Gene3D" id="2.40.110.10">
    <property type="entry name" value="Butyryl-CoA Dehydrogenase, subunit A, domain 2"/>
    <property type="match status" value="1"/>
</dbReference>
<dbReference type="Pfam" id="PF02771">
    <property type="entry name" value="Acyl-CoA_dh_N"/>
    <property type="match status" value="1"/>
</dbReference>
<dbReference type="Gene3D" id="1.10.540.10">
    <property type="entry name" value="Acyl-CoA dehydrogenase/oxidase, N-terminal domain"/>
    <property type="match status" value="1"/>
</dbReference>
<evidence type="ECO:0000256" key="6">
    <source>
        <dbReference type="ARBA" id="ARBA00023002"/>
    </source>
</evidence>
<sequence>MPRAEITDLLLLEELLTDEEKAARDTVARFVDREVLPIIGHHFREGTFPAHLIPGLAEMGVLGANLQGYGCAGMNTVSYGLILQELERGDSGLRSFASVQGSLCMFPIHAYGSDEQKERFLPGMAQGRLIGCFGLTEPDFGSNPGGMRTRAVKDGDTWVLNGAKAWITNGAIADVAVVWAKTEEGGAESVRGFLVEKGMPGFSAREIPGKFSLRASVTSELSFQDVRVPERNVLPKVTGLRGPLSCLNNARLGIAFAVTGAAIACFEGAREYALARKQFDGKSIAGYQLTQEKLADMLQEIVKAQLLSLRLARLKDAGKATPVMVSLAKRNNVKAALEIARTARGVYGANGVTDAYPPIRHMLNLESVFTYEGTHEVHTLVLGKAITGLDAFN</sequence>
<dbReference type="GO" id="GO:0004361">
    <property type="term" value="F:glutaryl-CoA dehydrogenase activity"/>
    <property type="evidence" value="ECO:0007669"/>
    <property type="project" value="TreeGrafter"/>
</dbReference>
<dbReference type="GO" id="GO:0050660">
    <property type="term" value="F:flavin adenine dinucleotide binding"/>
    <property type="evidence" value="ECO:0007669"/>
    <property type="project" value="InterPro"/>
</dbReference>
<accession>A0A1H7FYS7</accession>
<evidence type="ECO:0000256" key="7">
    <source>
        <dbReference type="RuleBase" id="RU362125"/>
    </source>
</evidence>
<keyword evidence="4 7" id="KW-0274">FAD</keyword>
<dbReference type="InterPro" id="IPR013786">
    <property type="entry name" value="AcylCoA_DH/ox_N"/>
</dbReference>
<comment type="similarity">
    <text evidence="2 7">Belongs to the acyl-CoA dehydrogenase family.</text>
</comment>
<dbReference type="SUPFAM" id="SSF56645">
    <property type="entry name" value="Acyl-CoA dehydrogenase NM domain-like"/>
    <property type="match status" value="1"/>
</dbReference>
<dbReference type="InterPro" id="IPR006091">
    <property type="entry name" value="Acyl-CoA_Oxase/DH_mid-dom"/>
</dbReference>
<gene>
    <name evidence="11" type="ORF">SAMN05444354_101256</name>
</gene>
<feature type="domain" description="Acyl-CoA dehydrogenase/oxidase C-terminal" evidence="8">
    <location>
        <begin position="239"/>
        <end position="386"/>
    </location>
</feature>
<name>A0A1H7FYS7_STIAU</name>